<dbReference type="Proteomes" id="UP001165302">
    <property type="component" value="Unassembled WGS sequence"/>
</dbReference>
<evidence type="ECO:0008006" key="4">
    <source>
        <dbReference type="Google" id="ProtNLM"/>
    </source>
</evidence>
<evidence type="ECO:0000313" key="3">
    <source>
        <dbReference type="Proteomes" id="UP001165302"/>
    </source>
</evidence>
<keyword evidence="1" id="KW-0812">Transmembrane</keyword>
<reference evidence="2" key="1">
    <citation type="submission" date="2020-10" db="EMBL/GenBank/DDBJ databases">
        <authorList>
            <person name="Lu T."/>
            <person name="Wang Q."/>
            <person name="Han X."/>
        </authorList>
    </citation>
    <scope>NUCLEOTIDE SEQUENCE</scope>
    <source>
        <strain evidence="2">WQ 366</strain>
    </source>
</reference>
<feature type="transmembrane region" description="Helical" evidence="1">
    <location>
        <begin position="49"/>
        <end position="70"/>
    </location>
</feature>
<evidence type="ECO:0000313" key="2">
    <source>
        <dbReference type="EMBL" id="MCA5004586.1"/>
    </source>
</evidence>
<dbReference type="RefSeq" id="WP_225551973.1">
    <property type="nucleotide sequence ID" value="NZ_JADEYP010000007.1"/>
</dbReference>
<dbReference type="EMBL" id="JADEYP010000007">
    <property type="protein sequence ID" value="MCA5004586.1"/>
    <property type="molecule type" value="Genomic_DNA"/>
</dbReference>
<sequence>MGKYTYEDNVLTIWDKQPNIFARIVLYFLTAVFFIIAICTILFPLFSGMGLHIGNILGLGFFGYLTYILLKMSLWNTKGKETIVITNNELKYSAHYYLFKGNSKIIELDDIFFDIYKEYPDDNFGALKIIDISNNSIETASKLDIETLNELIVILNTRLNLLNKKSNSV</sequence>
<gene>
    <name evidence="2" type="ORF">IPZ78_05385</name>
</gene>
<protein>
    <recommendedName>
        <fullName evidence="4">YcxB-like protein</fullName>
    </recommendedName>
</protein>
<feature type="transmembrane region" description="Helical" evidence="1">
    <location>
        <begin position="20"/>
        <end position="43"/>
    </location>
</feature>
<name>A0ABS7Z5B6_9SPHI</name>
<keyword evidence="3" id="KW-1185">Reference proteome</keyword>
<accession>A0ABS7Z5B6</accession>
<comment type="caution">
    <text evidence="2">The sequence shown here is derived from an EMBL/GenBank/DDBJ whole genome shotgun (WGS) entry which is preliminary data.</text>
</comment>
<organism evidence="2 3">
    <name type="scientific">Sphingobacterium bovistauri</name>
    <dbReference type="NCBI Taxonomy" id="2781959"/>
    <lineage>
        <taxon>Bacteria</taxon>
        <taxon>Pseudomonadati</taxon>
        <taxon>Bacteroidota</taxon>
        <taxon>Sphingobacteriia</taxon>
        <taxon>Sphingobacteriales</taxon>
        <taxon>Sphingobacteriaceae</taxon>
        <taxon>Sphingobacterium</taxon>
    </lineage>
</organism>
<proteinExistence type="predicted"/>
<keyword evidence="1" id="KW-1133">Transmembrane helix</keyword>
<evidence type="ECO:0000256" key="1">
    <source>
        <dbReference type="SAM" id="Phobius"/>
    </source>
</evidence>
<keyword evidence="1" id="KW-0472">Membrane</keyword>